<dbReference type="PATRIC" id="fig|927665.4.peg.408"/>
<dbReference type="InterPro" id="IPR005135">
    <property type="entry name" value="Endo/exonuclease/phosphatase"/>
</dbReference>
<evidence type="ECO:0000259" key="1">
    <source>
        <dbReference type="Pfam" id="PF03372"/>
    </source>
</evidence>
<dbReference type="AlphaFoldDB" id="A0A0F5JRA5"/>
<dbReference type="Gene3D" id="3.60.10.10">
    <property type="entry name" value="Endonuclease/exonuclease/phosphatase"/>
    <property type="match status" value="1"/>
</dbReference>
<dbReference type="GO" id="GO:0003824">
    <property type="term" value="F:catalytic activity"/>
    <property type="evidence" value="ECO:0007669"/>
    <property type="project" value="InterPro"/>
</dbReference>
<accession>A0A0F5JRA5</accession>
<dbReference type="InterPro" id="IPR036691">
    <property type="entry name" value="Endo/exonu/phosph_ase_sf"/>
</dbReference>
<evidence type="ECO:0000313" key="2">
    <source>
        <dbReference type="EMBL" id="KKB60130.1"/>
    </source>
</evidence>
<dbReference type="EMBL" id="AQHV01000001">
    <property type="protein sequence ID" value="KKB60130.1"/>
    <property type="molecule type" value="Genomic_DNA"/>
</dbReference>
<sequence>MVWIFIQTMLLHWKIMKRKLFIFVFLFSVFKVVSQEQFHALEEHWEPQWEKIRVTSYNILSAFNKEERKDQLVNWLKQQDPEVSAFQELSMTQKQFADCAKLWGHPYVIILKEKGLSVGISSKKPIEVISKNMSFHHGFLHVKTFGIDFIVTHLHPGSWKKRLKEADILVDYINTNKLDSLFLMGDMNAHSPMDADYLENNSVLLPLMRGGINSENFPAGNFDYFAISKLLGTPLLDVIQPFVPVEKRMSFPSHLLMTTSKQDYRLKKRKERIDFILASPKIAPFVVDGYVFNGRETDYISDHYPVCVDILVDKRLEK</sequence>
<feature type="domain" description="Endonuclease/exonuclease/phosphatase" evidence="1">
    <location>
        <begin position="56"/>
        <end position="303"/>
    </location>
</feature>
<comment type="caution">
    <text evidence="2">The sequence shown here is derived from an EMBL/GenBank/DDBJ whole genome shotgun (WGS) entry which is preliminary data.</text>
</comment>
<dbReference type="SUPFAM" id="SSF56219">
    <property type="entry name" value="DNase I-like"/>
    <property type="match status" value="1"/>
</dbReference>
<dbReference type="STRING" id="927665.HMPREF1535_00406"/>
<name>A0A0F5JRA5_9BACT</name>
<evidence type="ECO:0000313" key="3">
    <source>
        <dbReference type="Proteomes" id="UP000033047"/>
    </source>
</evidence>
<dbReference type="Pfam" id="PF03372">
    <property type="entry name" value="Exo_endo_phos"/>
    <property type="match status" value="1"/>
</dbReference>
<proteinExistence type="predicted"/>
<gene>
    <name evidence="2" type="ORF">HMPREF1535_00406</name>
</gene>
<organism evidence="2 3">
    <name type="scientific">Parabacteroides goldsteinii DSM 19448 = WAL 12034</name>
    <dbReference type="NCBI Taxonomy" id="927665"/>
    <lineage>
        <taxon>Bacteria</taxon>
        <taxon>Pseudomonadati</taxon>
        <taxon>Bacteroidota</taxon>
        <taxon>Bacteroidia</taxon>
        <taxon>Bacteroidales</taxon>
        <taxon>Tannerellaceae</taxon>
        <taxon>Parabacteroides</taxon>
    </lineage>
</organism>
<dbReference type="Proteomes" id="UP000033047">
    <property type="component" value="Unassembled WGS sequence"/>
</dbReference>
<reference evidence="2 3" key="1">
    <citation type="submission" date="2013-04" db="EMBL/GenBank/DDBJ databases">
        <title>The Genome Sequence of Parabacteroides goldsteinii DSM 19448.</title>
        <authorList>
            <consortium name="The Broad Institute Genomics Platform"/>
            <person name="Earl A."/>
            <person name="Ward D."/>
            <person name="Feldgarden M."/>
            <person name="Gevers D."/>
            <person name="Martens E."/>
            <person name="Sakamoto M."/>
            <person name="Benno Y."/>
            <person name="Song Y."/>
            <person name="Liu C."/>
            <person name="Lee J."/>
            <person name="Bolanos M."/>
            <person name="Vaisanen M.L."/>
            <person name="Finegold S.M."/>
            <person name="Walker B."/>
            <person name="Young S."/>
            <person name="Zeng Q."/>
            <person name="Gargeya S."/>
            <person name="Fitzgerald M."/>
            <person name="Haas B."/>
            <person name="Abouelleil A."/>
            <person name="Allen A.W."/>
            <person name="Alvarado L."/>
            <person name="Arachchi H.M."/>
            <person name="Berlin A.M."/>
            <person name="Chapman S.B."/>
            <person name="Gainer-Dewar J."/>
            <person name="Goldberg J."/>
            <person name="Griggs A."/>
            <person name="Gujja S."/>
            <person name="Hansen M."/>
            <person name="Howarth C."/>
            <person name="Imamovic A."/>
            <person name="Ireland A."/>
            <person name="Larimer J."/>
            <person name="McCowan C."/>
            <person name="Murphy C."/>
            <person name="Pearson M."/>
            <person name="Poon T.W."/>
            <person name="Priest M."/>
            <person name="Roberts A."/>
            <person name="Saif S."/>
            <person name="Shea T."/>
            <person name="Sisk P."/>
            <person name="Sykes S."/>
            <person name="Wortman J."/>
            <person name="Nusbaum C."/>
            <person name="Birren B."/>
        </authorList>
    </citation>
    <scope>NUCLEOTIDE SEQUENCE [LARGE SCALE GENOMIC DNA]</scope>
    <source>
        <strain evidence="2 3">DSM 19448</strain>
    </source>
</reference>
<dbReference type="HOGENOM" id="CLU_079288_0_0_10"/>
<protein>
    <recommendedName>
        <fullName evidence="1">Endonuclease/exonuclease/phosphatase domain-containing protein</fullName>
    </recommendedName>
</protein>